<accession>A0A149R072</accession>
<name>A0A149R072_9PROT</name>
<dbReference type="Pfam" id="PF01527">
    <property type="entry name" value="HTH_Tnp_1"/>
    <property type="match status" value="1"/>
</dbReference>
<protein>
    <submittedName>
        <fullName evidence="1">Uncharacterized protein</fullName>
    </submittedName>
</protein>
<evidence type="ECO:0000313" key="2">
    <source>
        <dbReference type="Proteomes" id="UP000075573"/>
    </source>
</evidence>
<proteinExistence type="predicted"/>
<dbReference type="PATRIC" id="fig|442.7.peg.380"/>
<dbReference type="RefSeq" id="WP_062493659.1">
    <property type="nucleotide sequence ID" value="NZ_LHZB01000074.1"/>
</dbReference>
<dbReference type="EMBL" id="LHZB01000074">
    <property type="protein sequence ID" value="KXV02988.1"/>
    <property type="molecule type" value="Genomic_DNA"/>
</dbReference>
<dbReference type="InterPro" id="IPR010921">
    <property type="entry name" value="Trp_repressor/repl_initiator"/>
</dbReference>
<dbReference type="InterPro" id="IPR002514">
    <property type="entry name" value="Transposase_8"/>
</dbReference>
<comment type="caution">
    <text evidence="1">The sequence shown here is derived from an EMBL/GenBank/DDBJ whole genome shotgun (WGS) entry which is preliminary data.</text>
</comment>
<sequence>MINRKEVWRDRLVQFAESGLTQTAFCSRHGLSAKALRLWARRLGFVWPPPIKASIPDGTSGERAKEFSGSSRTDLAIPVGDLKSLLAVRVRKTWTPEESLALLVDARQSGMSLDRYAKMNGLTPSMLYRWQKQFADQLAECPADPLARQPKFAAVKIDDMPSTSQQMAQTQASPLASKDKQNFGAYIEIVLRNGRILRITTPIDFEAMTRLADALEAAA</sequence>
<gene>
    <name evidence="1" type="ORF">AD929_01235</name>
</gene>
<dbReference type="Proteomes" id="UP000075573">
    <property type="component" value="Unassembled WGS sequence"/>
</dbReference>
<dbReference type="SUPFAM" id="SSF48295">
    <property type="entry name" value="TrpR-like"/>
    <property type="match status" value="1"/>
</dbReference>
<dbReference type="GO" id="GO:0006313">
    <property type="term" value="P:DNA transposition"/>
    <property type="evidence" value="ECO:0007669"/>
    <property type="project" value="InterPro"/>
</dbReference>
<evidence type="ECO:0000313" key="1">
    <source>
        <dbReference type="EMBL" id="KXV02988.1"/>
    </source>
</evidence>
<dbReference type="AlphaFoldDB" id="A0A149R072"/>
<dbReference type="GO" id="GO:0043565">
    <property type="term" value="F:sequence-specific DNA binding"/>
    <property type="evidence" value="ECO:0007669"/>
    <property type="project" value="InterPro"/>
</dbReference>
<reference evidence="1 2" key="1">
    <citation type="submission" date="2015-06" db="EMBL/GenBank/DDBJ databases">
        <title>Improved classification and identification of acetic acid bacteria using matrix-assisted laser desorption/ionization time-of-flight mass spectrometry; Gluconobacter nephelii and Gluconobacter uchimurae are later heterotypic synonyms of Gluconobacter japonicus and Gluconobacter oxydans, respectively.</title>
        <authorList>
            <person name="Li L."/>
            <person name="Cleenwerck I."/>
            <person name="De Vuyst L."/>
            <person name="Vandamme P."/>
        </authorList>
    </citation>
    <scope>NUCLEOTIDE SEQUENCE [LARGE SCALE GENOMIC DNA]</scope>
    <source>
        <strain evidence="1 2">LMG 1764</strain>
    </source>
</reference>
<dbReference type="NCBIfam" id="NF047593">
    <property type="entry name" value="IS66_ISAeme5_TnpA"/>
    <property type="match status" value="1"/>
</dbReference>
<organism evidence="1 2">
    <name type="scientific">Gluconobacter potus</name>
    <dbReference type="NCBI Taxonomy" id="2724927"/>
    <lineage>
        <taxon>Bacteria</taxon>
        <taxon>Pseudomonadati</taxon>
        <taxon>Pseudomonadota</taxon>
        <taxon>Alphaproteobacteria</taxon>
        <taxon>Acetobacterales</taxon>
        <taxon>Acetobacteraceae</taxon>
        <taxon>Gluconobacter</taxon>
    </lineage>
</organism>
<dbReference type="GeneID" id="76195313"/>
<dbReference type="GO" id="GO:0004803">
    <property type="term" value="F:transposase activity"/>
    <property type="evidence" value="ECO:0007669"/>
    <property type="project" value="InterPro"/>
</dbReference>